<name>A0A4S8IM38_MUSBA</name>
<protein>
    <submittedName>
        <fullName evidence="2">Uncharacterized protein</fullName>
    </submittedName>
</protein>
<sequence length="85" mass="9427">MHRAIPLSRRAHVTSTGSAVQRSHPIREVRSEIKMNRIGLASHSTPPAHPQPLSPITATTTQPPPHPPTSPYPPQYRRPPTKHKP</sequence>
<accession>A0A4S8IM38</accession>
<feature type="compositionally biased region" description="Basic and acidic residues" evidence="1">
    <location>
        <begin position="25"/>
        <end position="35"/>
    </location>
</feature>
<gene>
    <name evidence="2" type="ORF">C4D60_Mb06t05430</name>
</gene>
<dbReference type="EMBL" id="PYDT01000009">
    <property type="protein sequence ID" value="THU49044.1"/>
    <property type="molecule type" value="Genomic_DNA"/>
</dbReference>
<comment type="caution">
    <text evidence="2">The sequence shown here is derived from an EMBL/GenBank/DDBJ whole genome shotgun (WGS) entry which is preliminary data.</text>
</comment>
<dbReference type="Proteomes" id="UP000317650">
    <property type="component" value="Chromosome 6"/>
</dbReference>
<keyword evidence="3" id="KW-1185">Reference proteome</keyword>
<evidence type="ECO:0000313" key="3">
    <source>
        <dbReference type="Proteomes" id="UP000317650"/>
    </source>
</evidence>
<reference evidence="2 3" key="1">
    <citation type="journal article" date="2019" name="Nat. Plants">
        <title>Genome sequencing of Musa balbisiana reveals subgenome evolution and function divergence in polyploid bananas.</title>
        <authorList>
            <person name="Yao X."/>
        </authorList>
    </citation>
    <scope>NUCLEOTIDE SEQUENCE [LARGE SCALE GENOMIC DNA]</scope>
    <source>
        <strain evidence="3">cv. DH-PKW</strain>
        <tissue evidence="2">Leaves</tissue>
    </source>
</reference>
<evidence type="ECO:0000256" key="1">
    <source>
        <dbReference type="SAM" id="MobiDB-lite"/>
    </source>
</evidence>
<feature type="compositionally biased region" description="Pro residues" evidence="1">
    <location>
        <begin position="62"/>
        <end position="77"/>
    </location>
</feature>
<organism evidence="2 3">
    <name type="scientific">Musa balbisiana</name>
    <name type="common">Banana</name>
    <dbReference type="NCBI Taxonomy" id="52838"/>
    <lineage>
        <taxon>Eukaryota</taxon>
        <taxon>Viridiplantae</taxon>
        <taxon>Streptophyta</taxon>
        <taxon>Embryophyta</taxon>
        <taxon>Tracheophyta</taxon>
        <taxon>Spermatophyta</taxon>
        <taxon>Magnoliopsida</taxon>
        <taxon>Liliopsida</taxon>
        <taxon>Zingiberales</taxon>
        <taxon>Musaceae</taxon>
        <taxon>Musa</taxon>
    </lineage>
</organism>
<feature type="region of interest" description="Disordered" evidence="1">
    <location>
        <begin position="1"/>
        <end position="85"/>
    </location>
</feature>
<dbReference type="AlphaFoldDB" id="A0A4S8IM38"/>
<proteinExistence type="predicted"/>
<evidence type="ECO:0000313" key="2">
    <source>
        <dbReference type="EMBL" id="THU49044.1"/>
    </source>
</evidence>